<name>A0A1F7Y1T7_9BACT</name>
<reference evidence="2 3" key="1">
    <citation type="journal article" date="2016" name="Nat. Commun.">
        <title>Thousands of microbial genomes shed light on interconnected biogeochemical processes in an aquifer system.</title>
        <authorList>
            <person name="Anantharaman K."/>
            <person name="Brown C.T."/>
            <person name="Hug L.A."/>
            <person name="Sharon I."/>
            <person name="Castelle C.J."/>
            <person name="Probst A.J."/>
            <person name="Thomas B.C."/>
            <person name="Singh A."/>
            <person name="Wilkins M.J."/>
            <person name="Karaoz U."/>
            <person name="Brodie E.L."/>
            <person name="Williams K.H."/>
            <person name="Hubbard S.S."/>
            <person name="Banfield J.F."/>
        </authorList>
    </citation>
    <scope>NUCLEOTIDE SEQUENCE [LARGE SCALE GENOMIC DNA]</scope>
</reference>
<feature type="transmembrane region" description="Helical" evidence="1">
    <location>
        <begin position="322"/>
        <end position="340"/>
    </location>
</feature>
<feature type="transmembrane region" description="Helical" evidence="1">
    <location>
        <begin position="254"/>
        <end position="275"/>
    </location>
</feature>
<proteinExistence type="predicted"/>
<feature type="transmembrane region" description="Helical" evidence="1">
    <location>
        <begin position="86"/>
        <end position="108"/>
    </location>
</feature>
<feature type="transmembrane region" description="Helical" evidence="1">
    <location>
        <begin position="120"/>
        <end position="137"/>
    </location>
</feature>
<keyword evidence="1" id="KW-0812">Transmembrane</keyword>
<feature type="transmembrane region" description="Helical" evidence="1">
    <location>
        <begin position="167"/>
        <end position="196"/>
    </location>
</feature>
<evidence type="ECO:0000256" key="1">
    <source>
        <dbReference type="SAM" id="Phobius"/>
    </source>
</evidence>
<dbReference type="EMBL" id="MGGD01000015">
    <property type="protein sequence ID" value="OGM21284.1"/>
    <property type="molecule type" value="Genomic_DNA"/>
</dbReference>
<feature type="transmembrane region" description="Helical" evidence="1">
    <location>
        <begin position="374"/>
        <end position="397"/>
    </location>
</feature>
<comment type="caution">
    <text evidence="2">The sequence shown here is derived from an EMBL/GenBank/DDBJ whole genome shotgun (WGS) entry which is preliminary data.</text>
</comment>
<feature type="transmembrane region" description="Helical" evidence="1">
    <location>
        <begin position="295"/>
        <end position="315"/>
    </location>
</feature>
<protein>
    <recommendedName>
        <fullName evidence="4">Glycosyltransferase RgtA/B/C/D-like domain-containing protein</fullName>
    </recommendedName>
</protein>
<feature type="transmembrane region" description="Helical" evidence="1">
    <location>
        <begin position="6"/>
        <end position="24"/>
    </location>
</feature>
<gene>
    <name evidence="2" type="ORF">A2771_03380</name>
</gene>
<feature type="transmembrane region" description="Helical" evidence="1">
    <location>
        <begin position="62"/>
        <end position="80"/>
    </location>
</feature>
<sequence length="398" mass="46287">MLNKLIKPLTIIFFICILVFNFKLNEGHFSQLANSFLEGKTYFLEEPEGGWIDTTPSRDHNFWPAGPFPIILLTPFVFIFKFFKLFFYQGYLQPLLVIIVFWFCFKVAKSYKYSDNDAGFLAYAFCFSTVFINVALWPAAWGFSQVVAVLILWLIIFGFIKKTSYWLMGILVGLAMATRFASFGVIILILADIFWFSKKNINVKLKQSLSFITPLIFLISLICLYNYVRFGNILDNGYAGQILTNENLEKARSYGLFSLIHIPGNLYYFLLSTPLPVIKDSISHVLTFPFIRANPWGMSILVTSPYFIYLFFLGYKDKLSKILILTIIVISIPIFLYYGIGFRQFGYRYSLDFLPILFFLLMRNYRKKYISLSYGFKSVVIMTSITNIYFFLTAFMYP</sequence>
<dbReference type="AlphaFoldDB" id="A0A1F7Y1T7"/>
<keyword evidence="1" id="KW-0472">Membrane</keyword>
<accession>A0A1F7Y1T7</accession>
<feature type="transmembrane region" description="Helical" evidence="1">
    <location>
        <begin position="208"/>
        <end position="228"/>
    </location>
</feature>
<feature type="transmembrane region" description="Helical" evidence="1">
    <location>
        <begin position="143"/>
        <end position="160"/>
    </location>
</feature>
<keyword evidence="1" id="KW-1133">Transmembrane helix</keyword>
<feature type="transmembrane region" description="Helical" evidence="1">
    <location>
        <begin position="346"/>
        <end position="362"/>
    </location>
</feature>
<evidence type="ECO:0000313" key="2">
    <source>
        <dbReference type="EMBL" id="OGM21284.1"/>
    </source>
</evidence>
<organism evidence="2 3">
    <name type="scientific">Candidatus Woesebacteria bacterium RIFCSPHIGHO2_01_FULL_38_26b</name>
    <dbReference type="NCBI Taxonomy" id="1802491"/>
    <lineage>
        <taxon>Bacteria</taxon>
        <taxon>Candidatus Woeseibacteriota</taxon>
    </lineage>
</organism>
<evidence type="ECO:0008006" key="4">
    <source>
        <dbReference type="Google" id="ProtNLM"/>
    </source>
</evidence>
<dbReference type="Proteomes" id="UP000176741">
    <property type="component" value="Unassembled WGS sequence"/>
</dbReference>
<evidence type="ECO:0000313" key="3">
    <source>
        <dbReference type="Proteomes" id="UP000176741"/>
    </source>
</evidence>